<dbReference type="AlphaFoldDB" id="A0A8S1DHB5"/>
<dbReference type="OrthoDB" id="431202at2759"/>
<feature type="transmembrane region" description="Helical" evidence="1">
    <location>
        <begin position="151"/>
        <end position="172"/>
    </location>
</feature>
<reference evidence="2 3" key="1">
    <citation type="submission" date="2020-04" db="EMBL/GenBank/DDBJ databases">
        <authorList>
            <person name="Alioto T."/>
            <person name="Alioto T."/>
            <person name="Gomez Garrido J."/>
        </authorList>
    </citation>
    <scope>NUCLEOTIDE SEQUENCE [LARGE SCALE GENOMIC DNA]</scope>
</reference>
<evidence type="ECO:0000313" key="3">
    <source>
        <dbReference type="Proteomes" id="UP000494165"/>
    </source>
</evidence>
<dbReference type="GO" id="GO:0016020">
    <property type="term" value="C:membrane"/>
    <property type="evidence" value="ECO:0007669"/>
    <property type="project" value="TreeGrafter"/>
</dbReference>
<evidence type="ECO:0000256" key="1">
    <source>
        <dbReference type="SAM" id="Phobius"/>
    </source>
</evidence>
<dbReference type="PANTHER" id="PTHR31735:SF1">
    <property type="entry name" value="VACUOLAR MEMBRANE PROTEIN YPL162C"/>
    <property type="match status" value="1"/>
</dbReference>
<feature type="transmembrane region" description="Helical" evidence="1">
    <location>
        <begin position="29"/>
        <end position="51"/>
    </location>
</feature>
<dbReference type="Pfam" id="PF12400">
    <property type="entry name" value="STIMATE"/>
    <property type="match status" value="1"/>
</dbReference>
<name>A0A8S1DHB5_9INSE</name>
<evidence type="ECO:0000313" key="2">
    <source>
        <dbReference type="EMBL" id="CAB3382004.1"/>
    </source>
</evidence>
<dbReference type="Proteomes" id="UP000494165">
    <property type="component" value="Unassembled WGS sequence"/>
</dbReference>
<keyword evidence="3" id="KW-1185">Reference proteome</keyword>
<accession>A0A8S1DHB5</accession>
<keyword evidence="1" id="KW-0812">Transmembrane</keyword>
<proteinExistence type="predicted"/>
<comment type="caution">
    <text evidence="2">The sequence shown here is derived from an EMBL/GenBank/DDBJ whole genome shotgun (WGS) entry which is preliminary data.</text>
</comment>
<dbReference type="InterPro" id="IPR022127">
    <property type="entry name" value="STIMATE/YPL162C"/>
</dbReference>
<dbReference type="EMBL" id="CADEPI010000254">
    <property type="protein sequence ID" value="CAB3382004.1"/>
    <property type="molecule type" value="Genomic_DNA"/>
</dbReference>
<protein>
    <submittedName>
        <fullName evidence="2">Uncharacterized protein</fullName>
    </submittedName>
</protein>
<sequence length="281" mass="31510">MDETDLTPWRRQVHPEGINSCGKDNLTDVFGWTVQALLAALAFMCLILKRFCEPSATRRPWLIWFYDTSKQGAGALVVHMVNVYLASQFVGDACTWYIISFLLDSSLGLLIIYAGIKCSQFLAKAKQWDLINFGEYGKPPSPKAWLAQCGVYILLMVVEKVFITLLVQFKFWEGVSKLILAPVGNPKVEVTLVMLIIPFFVNILMFWVTDNFLMHHSSSSEVPKPRSTGTGRRIFDRARFRMQNASRNSGVPEESESEILLSGDDEAIIVNNSSSSATVVV</sequence>
<keyword evidence="1" id="KW-0472">Membrane</keyword>
<gene>
    <name evidence="2" type="ORF">CLODIP_2_CD01077</name>
</gene>
<organism evidence="2 3">
    <name type="scientific">Cloeon dipterum</name>
    <dbReference type="NCBI Taxonomy" id="197152"/>
    <lineage>
        <taxon>Eukaryota</taxon>
        <taxon>Metazoa</taxon>
        <taxon>Ecdysozoa</taxon>
        <taxon>Arthropoda</taxon>
        <taxon>Hexapoda</taxon>
        <taxon>Insecta</taxon>
        <taxon>Pterygota</taxon>
        <taxon>Palaeoptera</taxon>
        <taxon>Ephemeroptera</taxon>
        <taxon>Pisciforma</taxon>
        <taxon>Baetidae</taxon>
        <taxon>Cloeon</taxon>
    </lineage>
</organism>
<dbReference type="PANTHER" id="PTHR31735">
    <property type="entry name" value="VACUOLAR MEMBRANE PROTEIN YPL162C"/>
    <property type="match status" value="1"/>
</dbReference>
<feature type="transmembrane region" description="Helical" evidence="1">
    <location>
        <begin position="192"/>
        <end position="209"/>
    </location>
</feature>
<keyword evidence="1" id="KW-1133">Transmembrane helix</keyword>
<feature type="transmembrane region" description="Helical" evidence="1">
    <location>
        <begin position="96"/>
        <end position="116"/>
    </location>
</feature>